<feature type="compositionally biased region" description="Basic and acidic residues" evidence="3">
    <location>
        <begin position="482"/>
        <end position="494"/>
    </location>
</feature>
<dbReference type="AlphaFoldDB" id="X6N527"/>
<feature type="compositionally biased region" description="Basic and acidic residues" evidence="3">
    <location>
        <begin position="501"/>
        <end position="549"/>
    </location>
</feature>
<feature type="compositionally biased region" description="Basic and acidic residues" evidence="3">
    <location>
        <begin position="311"/>
        <end position="321"/>
    </location>
</feature>
<dbReference type="Proteomes" id="UP000023152">
    <property type="component" value="Unassembled WGS sequence"/>
</dbReference>
<evidence type="ECO:0000256" key="1">
    <source>
        <dbReference type="ARBA" id="ARBA00022741"/>
    </source>
</evidence>
<proteinExistence type="predicted"/>
<dbReference type="GO" id="GO:0000055">
    <property type="term" value="P:ribosomal large subunit export from nucleus"/>
    <property type="evidence" value="ECO:0007669"/>
    <property type="project" value="TreeGrafter"/>
</dbReference>
<sequence length="1063" mass="123387">IVDQRMWGSDDEEEEQEKNSKENKQNEKDKGEEDKRNQNQQLNQKDKHARVEAKQDNELDGDADMKEEKNTRDNENEDDADGEQKNEQEKGKDVPTAKLEFADEMSDLDQNASDEEAEVKEKNAKGKDGDKDEENERENFQRDLNLPEHMQIDDLDGEGDGGKEDEEEGNNNENDLNADLNDQNDIKDMDEEIQDAEKEREEEKTKDLNRGAGELMKPPNAGDNTDLPDEWKEEEKGEEMSEKLKDFMDLSEDEVPQDIELDSEKKNRQLGDDDNDNEKDKDKDENENKDEKENEASNEKEKTNALNPDMTHPEIEMKDTSDNDNENQAEKDDKEAEEERNMDEPDVFGVESGMGENAPMRDEERDKDEKEDQTMNDQDTKTSWSQRKMQNNEETDPTQQMQRDPTDGEWQPVKQVPKKQNDSSDKRPPKQREEDKSNPFRSLGDALSQWKQRLNIIEQDTSARQEMNIDQKDANDDADSDGDAHMSDKEKDLDADGYAHVPEEMQKKDQLEALCDAREEDLINRAKEERDANEVLEDGEKFKDEKDNSYDPWKNTKKSGSGEEKKEEEKQQKAKEALQKDWERASKKDKTKKPEMSEEELEYKQKMQLLQEMLQHIPEEPSQESAELTNEDEQQLKIHIQHIMSELEKGKDLEEIMKEMEKREGKNGIEGNDEGSEKKDEDEEEEEEEDEIDAKEISELRAQLDEKLRNWNNWKNTFNDGTNPNEKQDPSTYEQIWQQLCMVTNPLSQQLCEQLRTILEQLQKTKLGGDFRTGKRINMKKVIPYIASSFRKDKIWLRRCKPQKRNYQVLICIDDSESMKENSVNRVALEALCILCNALYKLEVGKIGVLSFGHKVEMLHSLDSVFSDNDNTGAFILSQFSFAQRETKYQDLIGTVINILSGSEGTFKSISQEQKRNKNSNASDSVVVDNRETLSLVFIISDGRIQQDRERLEKLIRTAHQRKQVILLLIVDNASDSNTDNKNAQPQQKFAKYMSKEDAQRKESILNMKSIVMNPHAKQQIQVKGYLDDFPFPYYVVLNDIFSLPQVVADALRQWFELVRQSS</sequence>
<dbReference type="GO" id="GO:0005634">
    <property type="term" value="C:nucleus"/>
    <property type="evidence" value="ECO:0007669"/>
    <property type="project" value="TreeGrafter"/>
</dbReference>
<feature type="compositionally biased region" description="Basic and acidic residues" evidence="3">
    <location>
        <begin position="17"/>
        <end position="37"/>
    </location>
</feature>
<dbReference type="PROSITE" id="PS50234">
    <property type="entry name" value="VWFA"/>
    <property type="match status" value="1"/>
</dbReference>
<keyword evidence="2" id="KW-0067">ATP-binding</keyword>
<name>X6N527_RETFI</name>
<evidence type="ECO:0000256" key="3">
    <source>
        <dbReference type="SAM" id="MobiDB-lite"/>
    </source>
</evidence>
<feature type="compositionally biased region" description="Basic and acidic residues" evidence="3">
    <location>
        <begin position="328"/>
        <end position="343"/>
    </location>
</feature>
<accession>X6N527</accession>
<dbReference type="GO" id="GO:0000027">
    <property type="term" value="P:ribosomal large subunit assembly"/>
    <property type="evidence" value="ECO:0007669"/>
    <property type="project" value="TreeGrafter"/>
</dbReference>
<dbReference type="GO" id="GO:0030687">
    <property type="term" value="C:preribosome, large subunit precursor"/>
    <property type="evidence" value="ECO:0007669"/>
    <property type="project" value="TreeGrafter"/>
</dbReference>
<feature type="compositionally biased region" description="Basic and acidic residues" evidence="3">
    <location>
        <begin position="195"/>
        <end position="209"/>
    </location>
</feature>
<organism evidence="5 6">
    <name type="scientific">Reticulomyxa filosa</name>
    <dbReference type="NCBI Taxonomy" id="46433"/>
    <lineage>
        <taxon>Eukaryota</taxon>
        <taxon>Sar</taxon>
        <taxon>Rhizaria</taxon>
        <taxon>Retaria</taxon>
        <taxon>Foraminifera</taxon>
        <taxon>Monothalamids</taxon>
        <taxon>Reticulomyxidae</taxon>
        <taxon>Reticulomyxa</taxon>
    </lineage>
</organism>
<dbReference type="EMBL" id="ASPP01012644">
    <property type="protein sequence ID" value="ETO20397.1"/>
    <property type="molecule type" value="Genomic_DNA"/>
</dbReference>
<dbReference type="SUPFAM" id="SSF53300">
    <property type="entry name" value="vWA-like"/>
    <property type="match status" value="1"/>
</dbReference>
<feature type="compositionally biased region" description="Basic and acidic residues" evidence="3">
    <location>
        <begin position="82"/>
        <end position="95"/>
    </location>
</feature>
<feature type="compositionally biased region" description="Low complexity" evidence="3">
    <location>
        <begin position="171"/>
        <end position="183"/>
    </location>
</feature>
<keyword evidence="6" id="KW-1185">Reference proteome</keyword>
<feature type="non-terminal residue" evidence="5">
    <location>
        <position position="1"/>
    </location>
</feature>
<feature type="compositionally biased region" description="Acidic residues" evidence="3">
    <location>
        <begin position="102"/>
        <end position="118"/>
    </location>
</feature>
<feature type="domain" description="VWFA" evidence="4">
    <location>
        <begin position="808"/>
        <end position="1012"/>
    </location>
</feature>
<feature type="compositionally biased region" description="Basic and acidic residues" evidence="3">
    <location>
        <begin position="119"/>
        <end position="130"/>
    </location>
</feature>
<feature type="compositionally biased region" description="Basic and acidic residues" evidence="3">
    <location>
        <begin position="278"/>
        <end position="303"/>
    </location>
</feature>
<gene>
    <name evidence="5" type="ORF">RFI_16822</name>
</gene>
<feature type="compositionally biased region" description="Basic and acidic residues" evidence="3">
    <location>
        <begin position="229"/>
        <end position="248"/>
    </location>
</feature>
<comment type="caution">
    <text evidence="5">The sequence shown here is derived from an EMBL/GenBank/DDBJ whole genome shotgun (WGS) entry which is preliminary data.</text>
</comment>
<keyword evidence="1" id="KW-0547">Nucleotide-binding</keyword>
<protein>
    <submittedName>
        <fullName evidence="5">Type A von Willebrand factor domain-containing protein</fullName>
    </submittedName>
</protein>
<feature type="compositionally biased region" description="Basic and acidic residues" evidence="3">
    <location>
        <begin position="560"/>
        <end position="596"/>
    </location>
</feature>
<dbReference type="Gene3D" id="3.40.50.410">
    <property type="entry name" value="von Willebrand factor, type A domain"/>
    <property type="match status" value="1"/>
</dbReference>
<feature type="compositionally biased region" description="Basic and acidic residues" evidence="3">
    <location>
        <begin position="359"/>
        <end position="373"/>
    </location>
</feature>
<dbReference type="InterPro" id="IPR002035">
    <property type="entry name" value="VWF_A"/>
</dbReference>
<feature type="compositionally biased region" description="Basic and acidic residues" evidence="3">
    <location>
        <begin position="262"/>
        <end position="271"/>
    </location>
</feature>
<evidence type="ECO:0000313" key="6">
    <source>
        <dbReference type="Proteomes" id="UP000023152"/>
    </source>
</evidence>
<evidence type="ECO:0000256" key="2">
    <source>
        <dbReference type="ARBA" id="ARBA00022840"/>
    </source>
</evidence>
<dbReference type="InterPro" id="IPR036465">
    <property type="entry name" value="vWFA_dom_sf"/>
</dbReference>
<dbReference type="PANTHER" id="PTHR48103:SF2">
    <property type="entry name" value="MIDASIN"/>
    <property type="match status" value="1"/>
</dbReference>
<feature type="compositionally biased region" description="Basic and acidic residues" evidence="3">
    <location>
        <begin position="461"/>
        <end position="475"/>
    </location>
</feature>
<feature type="region of interest" description="Disordered" evidence="3">
    <location>
        <begin position="1"/>
        <end position="601"/>
    </location>
</feature>
<evidence type="ECO:0000313" key="5">
    <source>
        <dbReference type="EMBL" id="ETO20397.1"/>
    </source>
</evidence>
<feature type="compositionally biased region" description="Acidic residues" evidence="3">
    <location>
        <begin position="680"/>
        <end position="693"/>
    </location>
</feature>
<feature type="compositionally biased region" description="Basic and acidic residues" evidence="3">
    <location>
        <begin position="419"/>
        <end position="438"/>
    </location>
</feature>
<dbReference type="OMA" id="IFRMINS"/>
<dbReference type="PANTHER" id="PTHR48103">
    <property type="entry name" value="MIDASIN-RELATED"/>
    <property type="match status" value="1"/>
</dbReference>
<dbReference type="OrthoDB" id="422220at2759"/>
<feature type="region of interest" description="Disordered" evidence="3">
    <location>
        <begin position="661"/>
        <end position="696"/>
    </location>
</feature>
<evidence type="ECO:0000259" key="4">
    <source>
        <dbReference type="PROSITE" id="PS50234"/>
    </source>
</evidence>
<feature type="compositionally biased region" description="Polar residues" evidence="3">
    <location>
        <begin position="375"/>
        <end position="389"/>
    </location>
</feature>
<feature type="compositionally biased region" description="Basic and acidic residues" evidence="3">
    <location>
        <begin position="44"/>
        <end position="74"/>
    </location>
</feature>
<feature type="compositionally biased region" description="Acidic residues" evidence="3">
    <location>
        <begin position="153"/>
        <end position="170"/>
    </location>
</feature>
<feature type="compositionally biased region" description="Acidic residues" evidence="3">
    <location>
        <begin position="249"/>
        <end position="261"/>
    </location>
</feature>
<dbReference type="GO" id="GO:0005524">
    <property type="term" value="F:ATP binding"/>
    <property type="evidence" value="ECO:0007669"/>
    <property type="project" value="UniProtKB-KW"/>
</dbReference>
<reference evidence="5 6" key="1">
    <citation type="journal article" date="2013" name="Curr. Biol.">
        <title>The Genome of the Foraminiferan Reticulomyxa filosa.</title>
        <authorList>
            <person name="Glockner G."/>
            <person name="Hulsmann N."/>
            <person name="Schleicher M."/>
            <person name="Noegel A.A."/>
            <person name="Eichinger L."/>
            <person name="Gallinger C."/>
            <person name="Pawlowski J."/>
            <person name="Sierra R."/>
            <person name="Euteneuer U."/>
            <person name="Pillet L."/>
            <person name="Moustafa A."/>
            <person name="Platzer M."/>
            <person name="Groth M."/>
            <person name="Szafranski K."/>
            <person name="Schliwa M."/>
        </authorList>
    </citation>
    <scope>NUCLEOTIDE SEQUENCE [LARGE SCALE GENOMIC DNA]</scope>
</reference>